<proteinExistence type="predicted"/>
<reference evidence="1" key="1">
    <citation type="journal article" date="2022" name="bioRxiv">
        <title>Sequencing and chromosome-scale assembly of the giantPleurodeles waltlgenome.</title>
        <authorList>
            <person name="Brown T."/>
            <person name="Elewa A."/>
            <person name="Iarovenko S."/>
            <person name="Subramanian E."/>
            <person name="Araus A.J."/>
            <person name="Petzold A."/>
            <person name="Susuki M."/>
            <person name="Suzuki K.-i.T."/>
            <person name="Hayashi T."/>
            <person name="Toyoda A."/>
            <person name="Oliveira C."/>
            <person name="Osipova E."/>
            <person name="Leigh N.D."/>
            <person name="Simon A."/>
            <person name="Yun M.H."/>
        </authorList>
    </citation>
    <scope>NUCLEOTIDE SEQUENCE</scope>
    <source>
        <strain evidence="1">20211129_DDA</strain>
        <tissue evidence="1">Liver</tissue>
    </source>
</reference>
<dbReference type="AlphaFoldDB" id="A0AAV7LXV0"/>
<dbReference type="Proteomes" id="UP001066276">
    <property type="component" value="Chromosome 11"/>
</dbReference>
<organism evidence="1 2">
    <name type="scientific">Pleurodeles waltl</name>
    <name type="common">Iberian ribbed newt</name>
    <dbReference type="NCBI Taxonomy" id="8319"/>
    <lineage>
        <taxon>Eukaryota</taxon>
        <taxon>Metazoa</taxon>
        <taxon>Chordata</taxon>
        <taxon>Craniata</taxon>
        <taxon>Vertebrata</taxon>
        <taxon>Euteleostomi</taxon>
        <taxon>Amphibia</taxon>
        <taxon>Batrachia</taxon>
        <taxon>Caudata</taxon>
        <taxon>Salamandroidea</taxon>
        <taxon>Salamandridae</taxon>
        <taxon>Pleurodelinae</taxon>
        <taxon>Pleurodeles</taxon>
    </lineage>
</organism>
<comment type="caution">
    <text evidence="1">The sequence shown here is derived from an EMBL/GenBank/DDBJ whole genome shotgun (WGS) entry which is preliminary data.</text>
</comment>
<gene>
    <name evidence="1" type="ORF">NDU88_005635</name>
</gene>
<evidence type="ECO:0000313" key="1">
    <source>
        <dbReference type="EMBL" id="KAJ1092525.1"/>
    </source>
</evidence>
<dbReference type="EMBL" id="JANPWB010000015">
    <property type="protein sequence ID" value="KAJ1092525.1"/>
    <property type="molecule type" value="Genomic_DNA"/>
</dbReference>
<name>A0AAV7LXV0_PLEWA</name>
<evidence type="ECO:0000313" key="2">
    <source>
        <dbReference type="Proteomes" id="UP001066276"/>
    </source>
</evidence>
<sequence length="75" mass="8655">MDRGKVIERVREDTTRSEQAKRCSAQEECVQSEHDQYMKELKCKSLRSERLANTVEVLLTGLQLPPHTLHIVASF</sequence>
<accession>A0AAV7LXV0</accession>
<protein>
    <submittedName>
        <fullName evidence="1">Uncharacterized protein</fullName>
    </submittedName>
</protein>
<keyword evidence="2" id="KW-1185">Reference proteome</keyword>